<dbReference type="PANTHER" id="PTHR43335:SF4">
    <property type="entry name" value="ABC TRANSPORTER, ATP-BINDING PROTEIN"/>
    <property type="match status" value="1"/>
</dbReference>
<protein>
    <submittedName>
        <fullName evidence="7">ATP-binding cassette domain-containing protein</fullName>
    </submittedName>
</protein>
<comment type="similarity">
    <text evidence="1">Belongs to the ABC transporter superfamily.</text>
</comment>
<dbReference type="EMBL" id="JBANBB010000001">
    <property type="protein sequence ID" value="MEK0306052.1"/>
    <property type="molecule type" value="Genomic_DNA"/>
</dbReference>
<dbReference type="RefSeq" id="WP_340468591.1">
    <property type="nucleotide sequence ID" value="NZ_JBANBB010000001.1"/>
</dbReference>
<dbReference type="PANTHER" id="PTHR43335">
    <property type="entry name" value="ABC TRANSPORTER, ATP-BINDING PROTEIN"/>
    <property type="match status" value="1"/>
</dbReference>
<evidence type="ECO:0000256" key="2">
    <source>
        <dbReference type="ARBA" id="ARBA00022448"/>
    </source>
</evidence>
<keyword evidence="2" id="KW-0813">Transport</keyword>
<dbReference type="InterPro" id="IPR027417">
    <property type="entry name" value="P-loop_NTPase"/>
</dbReference>
<dbReference type="PROSITE" id="PS50893">
    <property type="entry name" value="ABC_TRANSPORTER_2"/>
    <property type="match status" value="1"/>
</dbReference>
<evidence type="ECO:0000259" key="6">
    <source>
        <dbReference type="PROSITE" id="PS50893"/>
    </source>
</evidence>
<evidence type="ECO:0000256" key="5">
    <source>
        <dbReference type="SAM" id="MobiDB-lite"/>
    </source>
</evidence>
<gene>
    <name evidence="7" type="ORF">V8P97_00975</name>
</gene>
<organism evidence="7 8">
    <name type="scientific">Bifidobacterium favimelis</name>
    <dbReference type="NCBI Taxonomy" id="3122979"/>
    <lineage>
        <taxon>Bacteria</taxon>
        <taxon>Bacillati</taxon>
        <taxon>Actinomycetota</taxon>
        <taxon>Actinomycetes</taxon>
        <taxon>Bifidobacteriales</taxon>
        <taxon>Bifidobacteriaceae</taxon>
        <taxon>Bifidobacterium</taxon>
    </lineage>
</organism>
<dbReference type="SUPFAM" id="SSF52540">
    <property type="entry name" value="P-loop containing nucleoside triphosphate hydrolases"/>
    <property type="match status" value="1"/>
</dbReference>
<dbReference type="InterPro" id="IPR003593">
    <property type="entry name" value="AAA+_ATPase"/>
</dbReference>
<accession>A0ABU8ZLY3</accession>
<evidence type="ECO:0000313" key="8">
    <source>
        <dbReference type="Proteomes" id="UP001373159"/>
    </source>
</evidence>
<dbReference type="GO" id="GO:0005524">
    <property type="term" value="F:ATP binding"/>
    <property type="evidence" value="ECO:0007669"/>
    <property type="project" value="UniProtKB-KW"/>
</dbReference>
<dbReference type="Gene3D" id="3.40.50.300">
    <property type="entry name" value="P-loop containing nucleotide triphosphate hydrolases"/>
    <property type="match status" value="1"/>
</dbReference>
<dbReference type="Pfam" id="PF00005">
    <property type="entry name" value="ABC_tran"/>
    <property type="match status" value="1"/>
</dbReference>
<evidence type="ECO:0000256" key="3">
    <source>
        <dbReference type="ARBA" id="ARBA00022741"/>
    </source>
</evidence>
<keyword evidence="3" id="KW-0547">Nucleotide-binding</keyword>
<comment type="caution">
    <text evidence="7">The sequence shown here is derived from an EMBL/GenBank/DDBJ whole genome shotgun (WGS) entry which is preliminary data.</text>
</comment>
<reference evidence="7 8" key="1">
    <citation type="submission" date="2024-02" db="EMBL/GenBank/DDBJ databases">
        <title>Bifidobacterium honeyensis sp. nov., isolated from the comb honey.</title>
        <authorList>
            <person name="Liu W."/>
            <person name="Li Y."/>
        </authorList>
    </citation>
    <scope>NUCLEOTIDE SEQUENCE [LARGE SCALE GENOMIC DNA]</scope>
    <source>
        <strain evidence="7 8">IMAU50988</strain>
    </source>
</reference>
<feature type="region of interest" description="Disordered" evidence="5">
    <location>
        <begin position="305"/>
        <end position="345"/>
    </location>
</feature>
<dbReference type="Proteomes" id="UP001373159">
    <property type="component" value="Unassembled WGS sequence"/>
</dbReference>
<dbReference type="PROSITE" id="PS00211">
    <property type="entry name" value="ABC_TRANSPORTER_1"/>
    <property type="match status" value="1"/>
</dbReference>
<evidence type="ECO:0000313" key="7">
    <source>
        <dbReference type="EMBL" id="MEK0306052.1"/>
    </source>
</evidence>
<dbReference type="InterPro" id="IPR003439">
    <property type="entry name" value="ABC_transporter-like_ATP-bd"/>
</dbReference>
<sequence>MIEIRHLSKTFGRKPAIDDVSFVAEDGRVTGFLGPNGAGKSTTMRTALALVRPDRGQALIDGENFARMRSPMTAVGSVLNPRSAHKSRSAYDHLCSLAQMNGIPESRVKEVMDITGIAQVAKKKAGTFSLGMSQRLSFAAALLGDPRNLILDEPVNGLDPEGVKWVREICRYYASQGRAVLLSSHLMSEVALTADDLVIIGKGKIMETTTVSHFIEEHSIDSIRVVTPQPDRLTAVVTTMAGASLQPDPRRTDLPEQARAFRITGIPLTTLADLLAREGVVMYEFRQEQVSLEDAYLALTHGEAEYRSRTPGEVPRPLASPGRGTPADGRTAIGRTAGNPMGGGR</sequence>
<proteinExistence type="inferred from homology"/>
<dbReference type="SMART" id="SM00382">
    <property type="entry name" value="AAA"/>
    <property type="match status" value="1"/>
</dbReference>
<keyword evidence="4 7" id="KW-0067">ATP-binding</keyword>
<evidence type="ECO:0000256" key="1">
    <source>
        <dbReference type="ARBA" id="ARBA00005417"/>
    </source>
</evidence>
<keyword evidence="8" id="KW-1185">Reference proteome</keyword>
<name>A0ABU8ZLY3_9BIFI</name>
<evidence type="ECO:0000256" key="4">
    <source>
        <dbReference type="ARBA" id="ARBA00022840"/>
    </source>
</evidence>
<dbReference type="InterPro" id="IPR017871">
    <property type="entry name" value="ABC_transporter-like_CS"/>
</dbReference>
<feature type="domain" description="ABC transporter" evidence="6">
    <location>
        <begin position="2"/>
        <end position="227"/>
    </location>
</feature>